<dbReference type="PROSITE" id="PS50294">
    <property type="entry name" value="WD_REPEATS_REGION"/>
    <property type="match status" value="3"/>
</dbReference>
<evidence type="ECO:0000313" key="13">
    <source>
        <dbReference type="Proteomes" id="UP001174934"/>
    </source>
</evidence>
<feature type="compositionally biased region" description="Acidic residues" evidence="10">
    <location>
        <begin position="442"/>
        <end position="453"/>
    </location>
</feature>
<keyword evidence="6" id="KW-0009">Actin-binding</keyword>
<dbReference type="PROSITE" id="PS50082">
    <property type="entry name" value="WD_REPEATS_2"/>
    <property type="match status" value="3"/>
</dbReference>
<keyword evidence="3 8" id="KW-0853">WD repeat</keyword>
<dbReference type="Pfam" id="PF16300">
    <property type="entry name" value="WD40_4"/>
    <property type="match status" value="1"/>
</dbReference>
<feature type="repeat" description="WD" evidence="8">
    <location>
        <begin position="108"/>
        <end position="150"/>
    </location>
</feature>
<evidence type="ECO:0000313" key="12">
    <source>
        <dbReference type="EMBL" id="KAK0637279.1"/>
    </source>
</evidence>
<dbReference type="InterPro" id="IPR015943">
    <property type="entry name" value="WD40/YVTN_repeat-like_dom_sf"/>
</dbReference>
<evidence type="ECO:0000256" key="4">
    <source>
        <dbReference type="ARBA" id="ARBA00022737"/>
    </source>
</evidence>
<feature type="compositionally biased region" description="Pro residues" evidence="10">
    <location>
        <begin position="409"/>
        <end position="419"/>
    </location>
</feature>
<name>A0AA40CHC7_9PEZI</name>
<evidence type="ECO:0000256" key="7">
    <source>
        <dbReference type="ARBA" id="ARBA00062568"/>
    </source>
</evidence>
<evidence type="ECO:0000256" key="5">
    <source>
        <dbReference type="ARBA" id="ARBA00023054"/>
    </source>
</evidence>
<dbReference type="Pfam" id="PF00400">
    <property type="entry name" value="WD40"/>
    <property type="match status" value="3"/>
</dbReference>
<dbReference type="PROSITE" id="PS00678">
    <property type="entry name" value="WD_REPEATS_1"/>
    <property type="match status" value="2"/>
</dbReference>
<evidence type="ECO:0000256" key="9">
    <source>
        <dbReference type="RuleBase" id="RU280818"/>
    </source>
</evidence>
<evidence type="ECO:0000259" key="11">
    <source>
        <dbReference type="Pfam" id="PF08953"/>
    </source>
</evidence>
<dbReference type="AlphaFoldDB" id="A0AA40CHC7"/>
<dbReference type="InterPro" id="IPR020472">
    <property type="entry name" value="WD40_PAC1"/>
</dbReference>
<dbReference type="PANTHER" id="PTHR10856">
    <property type="entry name" value="CORONIN"/>
    <property type="match status" value="1"/>
</dbReference>
<dbReference type="FunFam" id="2.130.10.10:FF:000197">
    <property type="entry name" value="Coronin"/>
    <property type="match status" value="1"/>
</dbReference>
<protein>
    <recommendedName>
        <fullName evidence="9">Coronin</fullName>
    </recommendedName>
</protein>
<comment type="similarity">
    <text evidence="1 9">Belongs to the WD repeat coronin family.</text>
</comment>
<feature type="compositionally biased region" description="Low complexity" evidence="10">
    <location>
        <begin position="501"/>
        <end position="520"/>
    </location>
</feature>
<dbReference type="Gene3D" id="2.130.10.10">
    <property type="entry name" value="YVTN repeat-like/Quinoprotein amine dehydrogenase"/>
    <property type="match status" value="1"/>
</dbReference>
<dbReference type="PRINTS" id="PR00320">
    <property type="entry name" value="GPROTEINBRPT"/>
</dbReference>
<gene>
    <name evidence="12" type="ORF">B0T17DRAFT_613890</name>
</gene>
<dbReference type="SMART" id="SM01167">
    <property type="entry name" value="DUF1900"/>
    <property type="match status" value="1"/>
</dbReference>
<dbReference type="GO" id="GO:0007015">
    <property type="term" value="P:actin filament organization"/>
    <property type="evidence" value="ECO:0007669"/>
    <property type="project" value="TreeGrafter"/>
</dbReference>
<comment type="caution">
    <text evidence="12">The sequence shown here is derived from an EMBL/GenBank/DDBJ whole genome shotgun (WGS) entry which is preliminary data.</text>
</comment>
<dbReference type="InterPro" id="IPR036322">
    <property type="entry name" value="WD40_repeat_dom_sf"/>
</dbReference>
<dbReference type="GO" id="GO:0030479">
    <property type="term" value="C:actin cortical patch"/>
    <property type="evidence" value="ECO:0007669"/>
    <property type="project" value="UniProtKB-ARBA"/>
</dbReference>
<accession>A0AA40CHC7</accession>
<evidence type="ECO:0000256" key="3">
    <source>
        <dbReference type="ARBA" id="ARBA00022574"/>
    </source>
</evidence>
<dbReference type="Pfam" id="PF08953">
    <property type="entry name" value="DUF1899"/>
    <property type="match status" value="1"/>
</dbReference>
<keyword evidence="13" id="KW-1185">Reference proteome</keyword>
<reference evidence="12" key="1">
    <citation type="submission" date="2023-06" db="EMBL/GenBank/DDBJ databases">
        <title>Genome-scale phylogeny and comparative genomics of the fungal order Sordariales.</title>
        <authorList>
            <consortium name="Lawrence Berkeley National Laboratory"/>
            <person name="Hensen N."/>
            <person name="Bonometti L."/>
            <person name="Westerberg I."/>
            <person name="Brannstrom I.O."/>
            <person name="Guillou S."/>
            <person name="Cros-Aarteil S."/>
            <person name="Calhoun S."/>
            <person name="Haridas S."/>
            <person name="Kuo A."/>
            <person name="Mondo S."/>
            <person name="Pangilinan J."/>
            <person name="Riley R."/>
            <person name="LaButti K."/>
            <person name="Andreopoulos B."/>
            <person name="Lipzen A."/>
            <person name="Chen C."/>
            <person name="Yanf M."/>
            <person name="Daum C."/>
            <person name="Ng V."/>
            <person name="Clum A."/>
            <person name="Steindorff A."/>
            <person name="Ohm R."/>
            <person name="Martin F."/>
            <person name="Silar P."/>
            <person name="Natvig D."/>
            <person name="Lalanne C."/>
            <person name="Gautier V."/>
            <person name="Ament-velasquez S.L."/>
            <person name="Kruys A."/>
            <person name="Hutchinson M.I."/>
            <person name="Powell A.J."/>
            <person name="Barry K."/>
            <person name="Miller A.N."/>
            <person name="Grigoriev I.V."/>
            <person name="Debuchy R."/>
            <person name="Gladieux P."/>
            <person name="Thoren M.H."/>
            <person name="Johannesson H."/>
        </authorList>
    </citation>
    <scope>NUCLEOTIDE SEQUENCE</scope>
    <source>
        <strain evidence="12">SMH3391-2</strain>
    </source>
</reference>
<dbReference type="InterPro" id="IPR015505">
    <property type="entry name" value="Coronin"/>
</dbReference>
<dbReference type="InterPro" id="IPR019775">
    <property type="entry name" value="WD40_repeat_CS"/>
</dbReference>
<dbReference type="InterPro" id="IPR015048">
    <property type="entry name" value="DUF1899"/>
</dbReference>
<keyword evidence="2" id="KW-0597">Phosphoprotein</keyword>
<dbReference type="Proteomes" id="UP001174934">
    <property type="component" value="Unassembled WGS sequence"/>
</dbReference>
<feature type="repeat" description="WD" evidence="8">
    <location>
        <begin position="52"/>
        <end position="94"/>
    </location>
</feature>
<evidence type="ECO:0000256" key="1">
    <source>
        <dbReference type="ARBA" id="ARBA00009482"/>
    </source>
</evidence>
<dbReference type="PANTHER" id="PTHR10856:SF0">
    <property type="entry name" value="CORONIN"/>
    <property type="match status" value="1"/>
</dbReference>
<organism evidence="12 13">
    <name type="scientific">Bombardia bombarda</name>
    <dbReference type="NCBI Taxonomy" id="252184"/>
    <lineage>
        <taxon>Eukaryota</taxon>
        <taxon>Fungi</taxon>
        <taxon>Dikarya</taxon>
        <taxon>Ascomycota</taxon>
        <taxon>Pezizomycotina</taxon>
        <taxon>Sordariomycetes</taxon>
        <taxon>Sordariomycetidae</taxon>
        <taxon>Sordariales</taxon>
        <taxon>Lasiosphaeriaceae</taxon>
        <taxon>Bombardia</taxon>
    </lineage>
</organism>
<dbReference type="GO" id="GO:0051015">
    <property type="term" value="F:actin filament binding"/>
    <property type="evidence" value="ECO:0007669"/>
    <property type="project" value="TreeGrafter"/>
</dbReference>
<dbReference type="EMBL" id="JAULSR010000001">
    <property type="protein sequence ID" value="KAK0637279.1"/>
    <property type="molecule type" value="Genomic_DNA"/>
</dbReference>
<dbReference type="InterPro" id="IPR001680">
    <property type="entry name" value="WD40_rpt"/>
</dbReference>
<comment type="subunit">
    <text evidence="7">Binds to F-actin.</text>
</comment>
<dbReference type="SMART" id="SM00320">
    <property type="entry name" value="WD40"/>
    <property type="match status" value="4"/>
</dbReference>
<evidence type="ECO:0000256" key="6">
    <source>
        <dbReference type="ARBA" id="ARBA00023203"/>
    </source>
</evidence>
<evidence type="ECO:0000256" key="10">
    <source>
        <dbReference type="SAM" id="MobiDB-lite"/>
    </source>
</evidence>
<dbReference type="SUPFAM" id="SSF50978">
    <property type="entry name" value="WD40 repeat-like"/>
    <property type="match status" value="1"/>
</dbReference>
<feature type="region of interest" description="Disordered" evidence="10">
    <location>
        <begin position="386"/>
        <end position="520"/>
    </location>
</feature>
<feature type="domain" description="DUF1899" evidence="11">
    <location>
        <begin position="14"/>
        <end position="44"/>
    </location>
</feature>
<feature type="repeat" description="WD" evidence="8">
    <location>
        <begin position="150"/>
        <end position="191"/>
    </location>
</feature>
<sequence length="597" mass="64603">MSTQAPLALGAALHFTANPEYLSVNWESSGGGAFAVIPLNERGKLPDQIPLFRGHTAAVLDTDWNPFNDRVIASASDDGKVFIWQVPENFTLYTDAEEITHVSPVSRLTGHSRKVGQVLFNPAAENILASASGDLTIKLWDIGTGQANLSLKHPDIVQSLSWSANGAMMVTTSRDKKLRVWDVRQEKPVHEYAGHEGAKNSRAVWMGEHNRIATTGFSRMSDRQIALWEPGNKEPIGGFTSLDSISGVCMPFWDDGSNCLYLAGKGDGNIRYFEYENDKFEFLSEYKSADPQRGIAFVPRRGINVHDNEIMRAYKTVNDSYIEPISFTVPRRAETFQSDIYPPAFGSRPAMSALEWLDGKTAVAPKIDLESIYDGNAPVEVASEFKPSATTSAPAPAPAAAPAPKKAPEPAPAPTPIRSPPNVTDQKASISAMANKFQDNDVSSEDDDDDASSFEEISRPTPRAAPVQARSEPKRPSPIRTPTVALTQAKPPSPIKSPQVAASPTFPRASAAAPAAAPAPVYSGNSVVEATLEEIKHLLEEQTKIIGAQSEKIGAQSQVIGQLAAEVETLKKRVGTGSVEQGERIRQLELELEVARS</sequence>
<proteinExistence type="inferred from homology"/>
<keyword evidence="5" id="KW-0175">Coiled coil</keyword>
<evidence type="ECO:0000256" key="2">
    <source>
        <dbReference type="ARBA" id="ARBA00022553"/>
    </source>
</evidence>
<evidence type="ECO:0000256" key="8">
    <source>
        <dbReference type="PROSITE-ProRule" id="PRU00221"/>
    </source>
</evidence>
<keyword evidence="4 9" id="KW-0677">Repeat</keyword>